<dbReference type="Gene3D" id="3.90.226.10">
    <property type="entry name" value="2-enoyl-CoA Hydratase, Chain A, domain 1"/>
    <property type="match status" value="1"/>
</dbReference>
<dbReference type="InterPro" id="IPR018376">
    <property type="entry name" value="Enoyl-CoA_hyd/isom_CS"/>
</dbReference>
<dbReference type="Proteomes" id="UP001066276">
    <property type="component" value="Chromosome 5"/>
</dbReference>
<evidence type="ECO:0000256" key="4">
    <source>
        <dbReference type="ARBA" id="ARBA00023239"/>
    </source>
</evidence>
<dbReference type="GO" id="GO:0006635">
    <property type="term" value="P:fatty acid beta-oxidation"/>
    <property type="evidence" value="ECO:0007669"/>
    <property type="project" value="TreeGrafter"/>
</dbReference>
<dbReference type="GO" id="GO:0005829">
    <property type="term" value="C:cytosol"/>
    <property type="evidence" value="ECO:0007669"/>
    <property type="project" value="UniProtKB-SubCell"/>
</dbReference>
<dbReference type="CDD" id="cd06558">
    <property type="entry name" value="crotonase-like"/>
    <property type="match status" value="1"/>
</dbReference>
<dbReference type="GO" id="GO:0004492">
    <property type="term" value="F:methyl/ethyl malonyl-CoA decarboxylase activity"/>
    <property type="evidence" value="ECO:0007669"/>
    <property type="project" value="UniProtKB-EC"/>
</dbReference>
<dbReference type="SUPFAM" id="SSF52096">
    <property type="entry name" value="ClpP/crotonase"/>
    <property type="match status" value="1"/>
</dbReference>
<keyword evidence="3" id="KW-0963">Cytoplasm</keyword>
<comment type="catalytic activity">
    <reaction evidence="5">
        <text>(2S)-ethylmalonyl-CoA + H(+) = butanoyl-CoA + CO2</text>
        <dbReference type="Rhea" id="RHEA:32131"/>
        <dbReference type="ChEBI" id="CHEBI:15378"/>
        <dbReference type="ChEBI" id="CHEBI:16526"/>
        <dbReference type="ChEBI" id="CHEBI:57371"/>
        <dbReference type="ChEBI" id="CHEBI:60909"/>
        <dbReference type="EC" id="4.1.1.94"/>
    </reaction>
    <physiologicalReaction direction="left-to-right" evidence="5">
        <dbReference type="Rhea" id="RHEA:32132"/>
    </physiologicalReaction>
</comment>
<organism evidence="14 15">
    <name type="scientific">Pleurodeles waltl</name>
    <name type="common">Iberian ribbed newt</name>
    <dbReference type="NCBI Taxonomy" id="8319"/>
    <lineage>
        <taxon>Eukaryota</taxon>
        <taxon>Metazoa</taxon>
        <taxon>Chordata</taxon>
        <taxon>Craniata</taxon>
        <taxon>Vertebrata</taxon>
        <taxon>Euteleostomi</taxon>
        <taxon>Amphibia</taxon>
        <taxon>Batrachia</taxon>
        <taxon>Caudata</taxon>
        <taxon>Salamandroidea</taxon>
        <taxon>Salamandridae</taxon>
        <taxon>Pleurodelinae</taxon>
        <taxon>Pleurodeles</taxon>
    </lineage>
</organism>
<evidence type="ECO:0000256" key="7">
    <source>
        <dbReference type="ARBA" id="ARBA00038883"/>
    </source>
</evidence>
<dbReference type="InterPro" id="IPR001753">
    <property type="entry name" value="Enoyl-CoA_hydra/iso"/>
</dbReference>
<evidence type="ECO:0000256" key="12">
    <source>
        <dbReference type="ARBA" id="ARBA00056546"/>
    </source>
</evidence>
<comment type="subcellular location">
    <subcellularLocation>
        <location evidence="1">Cytoplasm</location>
        <location evidence="1">Cytosol</location>
    </subcellularLocation>
</comment>
<dbReference type="FunFam" id="3.90.226.10:FF:000040">
    <property type="entry name" value="Ethylmalonyl-CoA decarboxylase 1"/>
    <property type="match status" value="1"/>
</dbReference>
<evidence type="ECO:0000256" key="1">
    <source>
        <dbReference type="ARBA" id="ARBA00004514"/>
    </source>
</evidence>
<evidence type="ECO:0000256" key="11">
    <source>
        <dbReference type="ARBA" id="ARBA00047446"/>
    </source>
</evidence>
<dbReference type="PROSITE" id="PS00166">
    <property type="entry name" value="ENOYL_COA_HYDRATASE"/>
    <property type="match status" value="1"/>
</dbReference>
<comment type="function">
    <text evidence="12">Decarboxylates ethylmalonyl-CoA, a potentially toxic metabolite, to form butyryl-CoA, suggesting it might be involved in metabolite proofreading. Acts preferentially on (S)-ethylmalonyl-CoA but also has some activity on the (R)-isomer. Also has methylmalonyl-CoA decarboxylase activity at lower level.</text>
</comment>
<comment type="similarity">
    <text evidence="2 13">Belongs to the enoyl-CoA hydratase/isomerase family.</text>
</comment>
<evidence type="ECO:0000256" key="8">
    <source>
        <dbReference type="ARBA" id="ARBA00039903"/>
    </source>
</evidence>
<keyword evidence="15" id="KW-1185">Reference proteome</keyword>
<proteinExistence type="inferred from homology"/>
<comment type="catalytic activity">
    <reaction evidence="6">
        <text>(2R)-ethylmalonyl-CoA + H(+) = butanoyl-CoA + CO2</text>
        <dbReference type="Rhea" id="RHEA:59540"/>
        <dbReference type="ChEBI" id="CHEBI:15378"/>
        <dbReference type="ChEBI" id="CHEBI:16526"/>
        <dbReference type="ChEBI" id="CHEBI:57371"/>
        <dbReference type="ChEBI" id="CHEBI:85316"/>
        <dbReference type="EC" id="4.1.1.94"/>
    </reaction>
    <physiologicalReaction direction="left-to-right" evidence="6">
        <dbReference type="Rhea" id="RHEA:59541"/>
    </physiologicalReaction>
</comment>
<keyword evidence="4" id="KW-0456">Lyase</keyword>
<dbReference type="EMBL" id="JANPWB010000009">
    <property type="protein sequence ID" value="KAJ1153469.1"/>
    <property type="molecule type" value="Genomic_DNA"/>
</dbReference>
<dbReference type="AlphaFoldDB" id="A0AAV7RQM0"/>
<evidence type="ECO:0000313" key="14">
    <source>
        <dbReference type="EMBL" id="KAJ1153469.1"/>
    </source>
</evidence>
<dbReference type="PANTHER" id="PTHR11941:SF27">
    <property type="entry name" value="ETHYLMALONYL-COA DECARBOXYLASE"/>
    <property type="match status" value="1"/>
</dbReference>
<sequence length="332" mass="36494">MKQRPVLYICRPRTLERPYKALEHLNGAHSLRSDMAACTLRRFLKFSRITQMQHRTISVYTETHGFHEDALKKKLSQFSGGSVDLSLDDSGIGVLTLNNPSRMNAFTGTMMVELLDRVKELEDWKDGKGLIVRGAGNTFCSGSDLKAVKAISSSHEGMKMCMYMQNTLTRLSRLPLISVALVQGKALGGGAELSTACDFRLMTPESEIRFVHKHMGLVPGWGGAARLVHIIGGRCSLQLLSSAHKVNPEQALGMGLIDAILSSGDRPLDETHKWLSQFTEGPVEVIQAIKKVVVSGREQQLEAALRTEKDIFGTVWGGPSNLQALSQGTKHK</sequence>
<comment type="catalytic activity">
    <reaction evidence="11">
        <text>(S)-methylmalonyl-CoA + H(+) = propanoyl-CoA + CO2</text>
        <dbReference type="Rhea" id="RHEA:61340"/>
        <dbReference type="ChEBI" id="CHEBI:15378"/>
        <dbReference type="ChEBI" id="CHEBI:16526"/>
        <dbReference type="ChEBI" id="CHEBI:57327"/>
        <dbReference type="ChEBI" id="CHEBI:57392"/>
        <dbReference type="EC" id="4.1.1.94"/>
    </reaction>
    <physiologicalReaction direction="left-to-right" evidence="11">
        <dbReference type="Rhea" id="RHEA:61341"/>
    </physiologicalReaction>
</comment>
<gene>
    <name evidence="14" type="ORF">NDU88_006228</name>
</gene>
<evidence type="ECO:0000256" key="5">
    <source>
        <dbReference type="ARBA" id="ARBA00036343"/>
    </source>
</evidence>
<dbReference type="InterPro" id="IPR029045">
    <property type="entry name" value="ClpP/crotonase-like_dom_sf"/>
</dbReference>
<evidence type="ECO:0000256" key="13">
    <source>
        <dbReference type="RuleBase" id="RU003707"/>
    </source>
</evidence>
<name>A0AAV7RQM0_PLEWA</name>
<dbReference type="Pfam" id="PF00378">
    <property type="entry name" value="ECH_1"/>
    <property type="match status" value="1"/>
</dbReference>
<evidence type="ECO:0000256" key="10">
    <source>
        <dbReference type="ARBA" id="ARBA00042182"/>
    </source>
</evidence>
<reference evidence="14" key="1">
    <citation type="journal article" date="2022" name="bioRxiv">
        <title>Sequencing and chromosome-scale assembly of the giantPleurodeles waltlgenome.</title>
        <authorList>
            <person name="Brown T."/>
            <person name="Elewa A."/>
            <person name="Iarovenko S."/>
            <person name="Subramanian E."/>
            <person name="Araus A.J."/>
            <person name="Petzold A."/>
            <person name="Susuki M."/>
            <person name="Suzuki K.-i.T."/>
            <person name="Hayashi T."/>
            <person name="Toyoda A."/>
            <person name="Oliveira C."/>
            <person name="Osipova E."/>
            <person name="Leigh N.D."/>
            <person name="Simon A."/>
            <person name="Yun M.H."/>
        </authorList>
    </citation>
    <scope>NUCLEOTIDE SEQUENCE</scope>
    <source>
        <strain evidence="14">20211129_DDA</strain>
        <tissue evidence="14">Liver</tissue>
    </source>
</reference>
<dbReference type="EC" id="4.1.1.94" evidence="7"/>
<comment type="caution">
    <text evidence="14">The sequence shown here is derived from an EMBL/GenBank/DDBJ whole genome shotgun (WGS) entry which is preliminary data.</text>
</comment>
<evidence type="ECO:0000256" key="9">
    <source>
        <dbReference type="ARBA" id="ARBA00042052"/>
    </source>
</evidence>
<dbReference type="PANTHER" id="PTHR11941">
    <property type="entry name" value="ENOYL-COA HYDRATASE-RELATED"/>
    <property type="match status" value="1"/>
</dbReference>
<protein>
    <recommendedName>
        <fullName evidence="8">Ethylmalonyl-CoA decarboxylase</fullName>
        <ecNumber evidence="7">4.1.1.94</ecNumber>
    </recommendedName>
    <alternativeName>
        <fullName evidence="10">Enoyl-CoA hydratase domain-containing protein 1</fullName>
    </alternativeName>
    <alternativeName>
        <fullName evidence="9">Methylmalonyl-CoA decarboxylase</fullName>
    </alternativeName>
</protein>
<accession>A0AAV7RQM0</accession>
<evidence type="ECO:0000256" key="3">
    <source>
        <dbReference type="ARBA" id="ARBA00022490"/>
    </source>
</evidence>
<evidence type="ECO:0000313" key="15">
    <source>
        <dbReference type="Proteomes" id="UP001066276"/>
    </source>
</evidence>
<evidence type="ECO:0000256" key="2">
    <source>
        <dbReference type="ARBA" id="ARBA00005254"/>
    </source>
</evidence>
<evidence type="ECO:0000256" key="6">
    <source>
        <dbReference type="ARBA" id="ARBA00036541"/>
    </source>
</evidence>